<keyword evidence="1" id="KW-0456">Lyase</keyword>
<dbReference type="EMBL" id="UINC01038220">
    <property type="protein sequence ID" value="SVB34909.1"/>
    <property type="molecule type" value="Genomic_DNA"/>
</dbReference>
<dbReference type="AlphaFoldDB" id="A0A382D9T2"/>
<dbReference type="Gene3D" id="3.20.20.140">
    <property type="entry name" value="Metal-dependent hydrolases"/>
    <property type="match status" value="1"/>
</dbReference>
<name>A0A382D9T2_9ZZZZ</name>
<protein>
    <recommendedName>
        <fullName evidence="2">Amidohydrolase-related domain-containing protein</fullName>
    </recommendedName>
</protein>
<gene>
    <name evidence="3" type="ORF">METZ01_LOCUS187763</name>
</gene>
<dbReference type="SUPFAM" id="SSF51556">
    <property type="entry name" value="Metallo-dependent hydrolases"/>
    <property type="match status" value="1"/>
</dbReference>
<dbReference type="PANTHER" id="PTHR21240">
    <property type="entry name" value="2-AMINO-3-CARBOXYLMUCONATE-6-SEMIALDEHYDE DECARBOXYLASE"/>
    <property type="match status" value="1"/>
</dbReference>
<dbReference type="PANTHER" id="PTHR21240:SF28">
    <property type="entry name" value="ISO-OROTATE DECARBOXYLASE (EUROFUNG)"/>
    <property type="match status" value="1"/>
</dbReference>
<accession>A0A382D9T2</accession>
<organism evidence="3">
    <name type="scientific">marine metagenome</name>
    <dbReference type="NCBI Taxonomy" id="408172"/>
    <lineage>
        <taxon>unclassified sequences</taxon>
        <taxon>metagenomes</taxon>
        <taxon>ecological metagenomes</taxon>
    </lineage>
</organism>
<sequence length="334" mass="36320">MSTQKEQFIDSHAHIVPAGLVDEARTSGKSLGVTVEDTDRGPALQFEGLVQLRPLGGLAQLEPRLEWMTTQGLDQQILASWLDIHGYTLSPDKAATWARLFNEHLAELVGSNGDTFRGLATVPIQDGTMAAKELEYAVNTLGMLGTMVSADPVGHDLSQDSYEPLWAAAESLGVPIVLHPATHGFGGGITPNYLTFSLGRTLDTTITAAKLILEGLFDRHPSLKMVLVHGGGFLPYQAARIDNGYRSGAGRPVELKRDKPSDYLEMLYYDTVNMSPDSLRMLRNVAGAEHIMLGSDYVFSGTPQPLTEPVREAGFEPAEYQLICCGSAQKLFFE</sequence>
<dbReference type="GO" id="GO:0016787">
    <property type="term" value="F:hydrolase activity"/>
    <property type="evidence" value="ECO:0007669"/>
    <property type="project" value="InterPro"/>
</dbReference>
<evidence type="ECO:0000256" key="1">
    <source>
        <dbReference type="ARBA" id="ARBA00023239"/>
    </source>
</evidence>
<dbReference type="InterPro" id="IPR032465">
    <property type="entry name" value="ACMSD"/>
</dbReference>
<dbReference type="GO" id="GO:0016831">
    <property type="term" value="F:carboxy-lyase activity"/>
    <property type="evidence" value="ECO:0007669"/>
    <property type="project" value="InterPro"/>
</dbReference>
<dbReference type="Pfam" id="PF04909">
    <property type="entry name" value="Amidohydro_2"/>
    <property type="match status" value="1"/>
</dbReference>
<proteinExistence type="predicted"/>
<evidence type="ECO:0000313" key="3">
    <source>
        <dbReference type="EMBL" id="SVB34909.1"/>
    </source>
</evidence>
<evidence type="ECO:0000259" key="2">
    <source>
        <dbReference type="Pfam" id="PF04909"/>
    </source>
</evidence>
<dbReference type="GO" id="GO:0005737">
    <property type="term" value="C:cytoplasm"/>
    <property type="evidence" value="ECO:0007669"/>
    <property type="project" value="TreeGrafter"/>
</dbReference>
<dbReference type="GO" id="GO:0019748">
    <property type="term" value="P:secondary metabolic process"/>
    <property type="evidence" value="ECO:0007669"/>
    <property type="project" value="TreeGrafter"/>
</dbReference>
<dbReference type="InterPro" id="IPR032466">
    <property type="entry name" value="Metal_Hydrolase"/>
</dbReference>
<dbReference type="InterPro" id="IPR006680">
    <property type="entry name" value="Amidohydro-rel"/>
</dbReference>
<feature type="domain" description="Amidohydrolase-related" evidence="2">
    <location>
        <begin position="9"/>
        <end position="332"/>
    </location>
</feature>
<reference evidence="3" key="1">
    <citation type="submission" date="2018-05" db="EMBL/GenBank/DDBJ databases">
        <authorList>
            <person name="Lanie J.A."/>
            <person name="Ng W.-L."/>
            <person name="Kazmierczak K.M."/>
            <person name="Andrzejewski T.M."/>
            <person name="Davidsen T.M."/>
            <person name="Wayne K.J."/>
            <person name="Tettelin H."/>
            <person name="Glass J.I."/>
            <person name="Rusch D."/>
            <person name="Podicherti R."/>
            <person name="Tsui H.-C.T."/>
            <person name="Winkler M.E."/>
        </authorList>
    </citation>
    <scope>NUCLEOTIDE SEQUENCE</scope>
</reference>